<keyword evidence="4" id="KW-0564">Palmitate</keyword>
<evidence type="ECO:0008006" key="9">
    <source>
        <dbReference type="Google" id="ProtNLM"/>
    </source>
</evidence>
<comment type="subcellular location">
    <subcellularLocation>
        <location evidence="1">Endomembrane system</location>
    </subcellularLocation>
</comment>
<proteinExistence type="predicted"/>
<keyword evidence="2" id="KW-0519">Myristate</keyword>
<dbReference type="GO" id="GO:0016197">
    <property type="term" value="P:endosomal transport"/>
    <property type="evidence" value="ECO:0007669"/>
    <property type="project" value="InterPro"/>
</dbReference>
<evidence type="ECO:0000313" key="7">
    <source>
        <dbReference type="EMBL" id="KIV99339.1"/>
    </source>
</evidence>
<dbReference type="InParanoid" id="A0A0D1ZZ35"/>
<dbReference type="GO" id="GO:0031902">
    <property type="term" value="C:late endosome membrane"/>
    <property type="evidence" value="ECO:0007669"/>
    <property type="project" value="InterPro"/>
</dbReference>
<evidence type="ECO:0000256" key="2">
    <source>
        <dbReference type="ARBA" id="ARBA00022707"/>
    </source>
</evidence>
<keyword evidence="3" id="KW-0472">Membrane</keyword>
<dbReference type="AlphaFoldDB" id="A0A0D1ZZ35"/>
<dbReference type="GeneID" id="27316971"/>
<name>A0A0D1ZZ35_9PEZI</name>
<dbReference type="GO" id="GO:0001919">
    <property type="term" value="P:regulation of receptor recycling"/>
    <property type="evidence" value="ECO:0007669"/>
    <property type="project" value="InterPro"/>
</dbReference>
<dbReference type="GO" id="GO:0071230">
    <property type="term" value="P:cellular response to amino acid stimulus"/>
    <property type="evidence" value="ECO:0007669"/>
    <property type="project" value="InterPro"/>
</dbReference>
<dbReference type="InterPro" id="IPR028209">
    <property type="entry name" value="LAMTOR1/MEH1"/>
</dbReference>
<reference evidence="7 8" key="1">
    <citation type="submission" date="2015-01" db="EMBL/GenBank/DDBJ databases">
        <title>The Genome Sequence of Ochroconis gallopava CBS43764.</title>
        <authorList>
            <consortium name="The Broad Institute Genomics Platform"/>
            <person name="Cuomo C."/>
            <person name="de Hoog S."/>
            <person name="Gorbushina A."/>
            <person name="Stielow B."/>
            <person name="Teixiera M."/>
            <person name="Abouelleil A."/>
            <person name="Chapman S.B."/>
            <person name="Priest M."/>
            <person name="Young S.K."/>
            <person name="Wortman J."/>
            <person name="Nusbaum C."/>
            <person name="Birren B."/>
        </authorList>
    </citation>
    <scope>NUCLEOTIDE SEQUENCE [LARGE SCALE GENOMIC DNA]</scope>
    <source>
        <strain evidence="7 8">CBS 43764</strain>
    </source>
</reference>
<sequence length="165" mass="18005">MGVCLSCLGLARRESTSDPSDTHPLLNEPYPPNHYGAVGDNARSSPQVDPEEIKRQRDALERLCTSTSDKLIDVTQTTRSDEGRTAPPKVPTDYPRLFAEQFGGPLADPENEDDVDTLRNILRKQAKDLATWNKPSNLGSLSIQFDDLMGAQLPSVSSKGKLAVA</sequence>
<dbReference type="RefSeq" id="XP_016209209.1">
    <property type="nucleotide sequence ID" value="XM_016362984.1"/>
</dbReference>
<dbReference type="GO" id="GO:0071986">
    <property type="term" value="C:Ragulator complex"/>
    <property type="evidence" value="ECO:0007669"/>
    <property type="project" value="InterPro"/>
</dbReference>
<dbReference type="GO" id="GO:0043410">
    <property type="term" value="P:positive regulation of MAPK cascade"/>
    <property type="evidence" value="ECO:0007669"/>
    <property type="project" value="InterPro"/>
</dbReference>
<dbReference type="Pfam" id="PF15454">
    <property type="entry name" value="LAMTOR"/>
    <property type="match status" value="1"/>
</dbReference>
<evidence type="ECO:0000256" key="6">
    <source>
        <dbReference type="SAM" id="MobiDB-lite"/>
    </source>
</evidence>
<dbReference type="VEuPathDB" id="FungiDB:PV09_08998"/>
<dbReference type="EMBL" id="KN847579">
    <property type="protein sequence ID" value="KIV99339.1"/>
    <property type="molecule type" value="Genomic_DNA"/>
</dbReference>
<evidence type="ECO:0000313" key="8">
    <source>
        <dbReference type="Proteomes" id="UP000053259"/>
    </source>
</evidence>
<dbReference type="GO" id="GO:0045121">
    <property type="term" value="C:membrane raft"/>
    <property type="evidence" value="ECO:0007669"/>
    <property type="project" value="InterPro"/>
</dbReference>
<dbReference type="OrthoDB" id="5299893at2759"/>
<dbReference type="HOGENOM" id="CLU_1540355_0_0_1"/>
<evidence type="ECO:0000256" key="5">
    <source>
        <dbReference type="ARBA" id="ARBA00023288"/>
    </source>
</evidence>
<evidence type="ECO:0000256" key="1">
    <source>
        <dbReference type="ARBA" id="ARBA00004308"/>
    </source>
</evidence>
<accession>A0A0D1ZZ35</accession>
<dbReference type="GO" id="GO:0032008">
    <property type="term" value="P:positive regulation of TOR signaling"/>
    <property type="evidence" value="ECO:0007669"/>
    <property type="project" value="InterPro"/>
</dbReference>
<dbReference type="SMART" id="SM01262">
    <property type="entry name" value="LAMTOR"/>
    <property type="match status" value="1"/>
</dbReference>
<organism evidence="7 8">
    <name type="scientific">Verruconis gallopava</name>
    <dbReference type="NCBI Taxonomy" id="253628"/>
    <lineage>
        <taxon>Eukaryota</taxon>
        <taxon>Fungi</taxon>
        <taxon>Dikarya</taxon>
        <taxon>Ascomycota</taxon>
        <taxon>Pezizomycotina</taxon>
        <taxon>Dothideomycetes</taxon>
        <taxon>Pleosporomycetidae</taxon>
        <taxon>Venturiales</taxon>
        <taxon>Sympoventuriaceae</taxon>
        <taxon>Verruconis</taxon>
    </lineage>
</organism>
<feature type="region of interest" description="Disordered" evidence="6">
    <location>
        <begin position="75"/>
        <end position="96"/>
    </location>
</feature>
<dbReference type="Proteomes" id="UP000053259">
    <property type="component" value="Unassembled WGS sequence"/>
</dbReference>
<feature type="region of interest" description="Disordered" evidence="6">
    <location>
        <begin position="13"/>
        <end position="53"/>
    </location>
</feature>
<evidence type="ECO:0000256" key="4">
    <source>
        <dbReference type="ARBA" id="ARBA00023139"/>
    </source>
</evidence>
<keyword evidence="8" id="KW-1185">Reference proteome</keyword>
<keyword evidence="5" id="KW-0449">Lipoprotein</keyword>
<evidence type="ECO:0000256" key="3">
    <source>
        <dbReference type="ARBA" id="ARBA00023136"/>
    </source>
</evidence>
<protein>
    <recommendedName>
        <fullName evidence="9">Late endosomal/lysosomal adaptor and MAPK and MTOR activator 1</fullName>
    </recommendedName>
</protein>
<gene>
    <name evidence="7" type="ORF">PV09_08998</name>
</gene>